<protein>
    <submittedName>
        <fullName evidence="2">Putative amidohydrolase</fullName>
    </submittedName>
</protein>
<reference evidence="2 3" key="1">
    <citation type="submission" date="2018-06" db="EMBL/GenBank/DDBJ databases">
        <title>Genomic Encyclopedia of Type Strains, Phase III (KMG-III): the genomes of soil and plant-associated and newly described type strains.</title>
        <authorList>
            <person name="Whitman W."/>
        </authorList>
    </citation>
    <scope>NUCLEOTIDE SEQUENCE [LARGE SCALE GENOMIC DNA]</scope>
    <source>
        <strain evidence="2 3">CECT 5889</strain>
    </source>
</reference>
<dbReference type="CDD" id="cd07197">
    <property type="entry name" value="nitrilase"/>
    <property type="match status" value="1"/>
</dbReference>
<comment type="caution">
    <text evidence="2">The sequence shown here is derived from an EMBL/GenBank/DDBJ whole genome shotgun (WGS) entry which is preliminary data.</text>
</comment>
<dbReference type="Proteomes" id="UP000247746">
    <property type="component" value="Unassembled WGS sequence"/>
</dbReference>
<organism evidence="2 3">
    <name type="scientific">Psychrobacter fozii</name>
    <dbReference type="NCBI Taxonomy" id="198480"/>
    <lineage>
        <taxon>Bacteria</taxon>
        <taxon>Pseudomonadati</taxon>
        <taxon>Pseudomonadota</taxon>
        <taxon>Gammaproteobacteria</taxon>
        <taxon>Moraxellales</taxon>
        <taxon>Moraxellaceae</taxon>
        <taxon>Psychrobacter</taxon>
    </lineage>
</organism>
<dbReference type="EMBL" id="QJSU01000006">
    <property type="protein sequence ID" value="PYE38692.1"/>
    <property type="molecule type" value="Genomic_DNA"/>
</dbReference>
<dbReference type="AlphaFoldDB" id="A0A2V4UY16"/>
<sequence length="248" mass="27444">MKIVINQIDITDYQVSVNAALILKSINEHKNCQGFIIFPELAFTGFPTADNIDSLCSQSQSHFEDLLIANKHTDSTIIVGHIEKHDQRFYNACFFIKNGEIIHKHRKSKLWLDDVGVFTSGDEFSVVEIDNVVCGAQICFELEFSEGSRALAKKGAKIIFMPNGNMSPYANVHYVLTQARAIENQCFVITCNGVGAGHGGEFVGESLVVSPTGSIIKKLGSTQEIAVVDIDLTDIEHSKKNYRYIDLA</sequence>
<evidence type="ECO:0000313" key="3">
    <source>
        <dbReference type="Proteomes" id="UP000247746"/>
    </source>
</evidence>
<feature type="domain" description="CN hydrolase" evidence="1">
    <location>
        <begin position="1"/>
        <end position="232"/>
    </location>
</feature>
<dbReference type="GO" id="GO:0016787">
    <property type="term" value="F:hydrolase activity"/>
    <property type="evidence" value="ECO:0007669"/>
    <property type="project" value="UniProtKB-KW"/>
</dbReference>
<keyword evidence="3" id="KW-1185">Reference proteome</keyword>
<gene>
    <name evidence="2" type="ORF">DFP82_10697</name>
</gene>
<keyword evidence="2" id="KW-0378">Hydrolase</keyword>
<dbReference type="InterPro" id="IPR036526">
    <property type="entry name" value="C-N_Hydrolase_sf"/>
</dbReference>
<dbReference type="PROSITE" id="PS50263">
    <property type="entry name" value="CN_HYDROLASE"/>
    <property type="match status" value="1"/>
</dbReference>
<dbReference type="OrthoDB" id="9803803at2"/>
<accession>A0A2V4UY16</accession>
<name>A0A2V4UY16_9GAMM</name>
<dbReference type="PANTHER" id="PTHR23088:SF27">
    <property type="entry name" value="DEAMINATED GLUTATHIONE AMIDASE"/>
    <property type="match status" value="1"/>
</dbReference>
<evidence type="ECO:0000313" key="2">
    <source>
        <dbReference type="EMBL" id="PYE38692.1"/>
    </source>
</evidence>
<evidence type="ECO:0000259" key="1">
    <source>
        <dbReference type="PROSITE" id="PS50263"/>
    </source>
</evidence>
<proteinExistence type="predicted"/>
<dbReference type="Gene3D" id="3.60.110.10">
    <property type="entry name" value="Carbon-nitrogen hydrolase"/>
    <property type="match status" value="1"/>
</dbReference>
<dbReference type="PANTHER" id="PTHR23088">
    <property type="entry name" value="NITRILASE-RELATED"/>
    <property type="match status" value="1"/>
</dbReference>
<dbReference type="Pfam" id="PF00795">
    <property type="entry name" value="CN_hydrolase"/>
    <property type="match status" value="1"/>
</dbReference>
<dbReference type="InterPro" id="IPR003010">
    <property type="entry name" value="C-N_Hydrolase"/>
</dbReference>
<dbReference type="RefSeq" id="WP_110923436.1">
    <property type="nucleotide sequence ID" value="NZ_QJSU01000006.1"/>
</dbReference>
<dbReference type="SUPFAM" id="SSF56317">
    <property type="entry name" value="Carbon-nitrogen hydrolase"/>
    <property type="match status" value="1"/>
</dbReference>